<dbReference type="AlphaFoldDB" id="A0A6N2MRW9"/>
<proteinExistence type="predicted"/>
<accession>A0A6N2MRW9</accession>
<evidence type="ECO:0000313" key="1">
    <source>
        <dbReference type="EMBL" id="VFU57144.1"/>
    </source>
</evidence>
<reference evidence="1" key="1">
    <citation type="submission" date="2019-03" db="EMBL/GenBank/DDBJ databases">
        <authorList>
            <person name="Mank J."/>
            <person name="Almeida P."/>
        </authorList>
    </citation>
    <scope>NUCLEOTIDE SEQUENCE</scope>
    <source>
        <strain evidence="1">78183</strain>
    </source>
</reference>
<protein>
    <submittedName>
        <fullName evidence="1">Uncharacterized protein</fullName>
    </submittedName>
</protein>
<name>A0A6N2MRW9_SALVM</name>
<sequence>MTVPRGKASRLRRKSTKSFPASAKTTLLCFESIRSFKLILEVDIYTASYFNDHSQVGSVFADDLKAKRKVARIVGQKMKACLRESELQVQMTERSEHAPHYHVKIQKAKNIEPSQLEWKPTAWSKERKLPSWQPHVLPNSTVVER</sequence>
<dbReference type="EMBL" id="CAADRP010001939">
    <property type="protein sequence ID" value="VFU57144.1"/>
    <property type="molecule type" value="Genomic_DNA"/>
</dbReference>
<gene>
    <name evidence="1" type="ORF">SVIM_LOCUS412797</name>
</gene>
<organism evidence="1">
    <name type="scientific">Salix viminalis</name>
    <name type="common">Common osier</name>
    <name type="synonym">Basket willow</name>
    <dbReference type="NCBI Taxonomy" id="40686"/>
    <lineage>
        <taxon>Eukaryota</taxon>
        <taxon>Viridiplantae</taxon>
        <taxon>Streptophyta</taxon>
        <taxon>Embryophyta</taxon>
        <taxon>Tracheophyta</taxon>
        <taxon>Spermatophyta</taxon>
        <taxon>Magnoliopsida</taxon>
        <taxon>eudicotyledons</taxon>
        <taxon>Gunneridae</taxon>
        <taxon>Pentapetalae</taxon>
        <taxon>rosids</taxon>
        <taxon>fabids</taxon>
        <taxon>Malpighiales</taxon>
        <taxon>Salicaceae</taxon>
        <taxon>Saliceae</taxon>
        <taxon>Salix</taxon>
    </lineage>
</organism>